<dbReference type="Proteomes" id="UP000001307">
    <property type="component" value="Unassembled WGS sequence"/>
</dbReference>
<reference evidence="2" key="1">
    <citation type="journal article" date="2010" name="Science">
        <title>Plasticity of animal genome architecture unmasked by rapid evolution of a pelagic tunicate.</title>
        <authorList>
            <person name="Denoeud F."/>
            <person name="Henriet S."/>
            <person name="Mungpakdee S."/>
            <person name="Aury J.M."/>
            <person name="Da Silva C."/>
            <person name="Brinkmann H."/>
            <person name="Mikhaleva J."/>
            <person name="Olsen L.C."/>
            <person name="Jubin C."/>
            <person name="Canestro C."/>
            <person name="Bouquet J.M."/>
            <person name="Danks G."/>
            <person name="Poulain J."/>
            <person name="Campsteijn C."/>
            <person name="Adamski M."/>
            <person name="Cross I."/>
            <person name="Yadetie F."/>
            <person name="Muffato M."/>
            <person name="Louis A."/>
            <person name="Butcher S."/>
            <person name="Tsagkogeorga G."/>
            <person name="Konrad A."/>
            <person name="Singh S."/>
            <person name="Jensen M.F."/>
            <person name="Cong E.H."/>
            <person name="Eikeseth-Otteraa H."/>
            <person name="Noel B."/>
            <person name="Anthouard V."/>
            <person name="Porcel B.M."/>
            <person name="Kachouri-Lafond R."/>
            <person name="Nishino A."/>
            <person name="Ugolini M."/>
            <person name="Chourrout P."/>
            <person name="Nishida H."/>
            <person name="Aasland R."/>
            <person name="Huzurbazar S."/>
            <person name="Westhof E."/>
            <person name="Delsuc F."/>
            <person name="Lehrach H."/>
            <person name="Reinhardt R."/>
            <person name="Weissenbach J."/>
            <person name="Roy S.W."/>
            <person name="Artiguenave F."/>
            <person name="Postlethwait J.H."/>
            <person name="Manak J.R."/>
            <person name="Thompson E.M."/>
            <person name="Jaillon O."/>
            <person name="Du Pasquier L."/>
            <person name="Boudinot P."/>
            <person name="Liberles D.A."/>
            <person name="Volff J.N."/>
            <person name="Philippe H."/>
            <person name="Lenhard B."/>
            <person name="Roest Crollius H."/>
            <person name="Wincker P."/>
            <person name="Chourrout D."/>
        </authorList>
    </citation>
    <scope>NUCLEOTIDE SEQUENCE [LARGE SCALE GENOMIC DNA]</scope>
</reference>
<gene>
    <name evidence="2" type="ORF">GSOID_T00017965001</name>
</gene>
<dbReference type="Gene3D" id="3.40.30.50">
    <property type="entry name" value="Sep15/SelM thioredoxin-like domain, active-site redox motif"/>
    <property type="match status" value="1"/>
</dbReference>
<organism evidence="2">
    <name type="scientific">Oikopleura dioica</name>
    <name type="common">Tunicate</name>
    <dbReference type="NCBI Taxonomy" id="34765"/>
    <lineage>
        <taxon>Eukaryota</taxon>
        <taxon>Metazoa</taxon>
        <taxon>Chordata</taxon>
        <taxon>Tunicata</taxon>
        <taxon>Appendicularia</taxon>
        <taxon>Copelata</taxon>
        <taxon>Oikopleuridae</taxon>
        <taxon>Oikopleura</taxon>
    </lineage>
</organism>
<feature type="chain" id="PRO_5003193193" evidence="1">
    <location>
        <begin position="17"/>
        <end position="167"/>
    </location>
</feature>
<dbReference type="EMBL" id="FN653106">
    <property type="protein sequence ID" value="CBY12098.1"/>
    <property type="molecule type" value="Genomic_DNA"/>
</dbReference>
<feature type="signal peptide" evidence="1">
    <location>
        <begin position="1"/>
        <end position="16"/>
    </location>
</feature>
<keyword evidence="1" id="KW-0732">Signal</keyword>
<proteinExistence type="predicted"/>
<dbReference type="InParanoid" id="E4XQL2"/>
<sequence length="167" mass="19735">MLLGKIFLFFLHSVSARKDDGVLSDEEWWNKYGKKTVTIISHEINRRKFNDKNMPENSRIAGGWIEGNPAANDWVGTFIKEQIPLWHNFGWRQLHPSKELYLKYVNKKGKVLYDLQITHYNRQKLIKELRQHGFFQADTPNQTLTDIEKAAPYVKYIYKRPGPKTEL</sequence>
<evidence type="ECO:0000256" key="1">
    <source>
        <dbReference type="SAM" id="SignalP"/>
    </source>
</evidence>
<accession>E4XQL2</accession>
<name>E4XQL2_OIKDI</name>
<keyword evidence="3" id="KW-1185">Reference proteome</keyword>
<dbReference type="AlphaFoldDB" id="E4XQL2"/>
<evidence type="ECO:0000313" key="3">
    <source>
        <dbReference type="Proteomes" id="UP000001307"/>
    </source>
</evidence>
<dbReference type="OrthoDB" id="10424220at2759"/>
<dbReference type="InterPro" id="IPR038219">
    <property type="entry name" value="Sep15/SelM_sf"/>
</dbReference>
<protein>
    <submittedName>
        <fullName evidence="2">Uncharacterized protein</fullName>
    </submittedName>
</protein>
<evidence type="ECO:0000313" key="2">
    <source>
        <dbReference type="EMBL" id="CBY12098.1"/>
    </source>
</evidence>